<dbReference type="EMBL" id="JAFDVD010000017">
    <property type="protein sequence ID" value="MBM6401847.1"/>
    <property type="molecule type" value="Genomic_DNA"/>
</dbReference>
<dbReference type="RefSeq" id="WP_204132307.1">
    <property type="nucleotide sequence ID" value="NZ_JAFDVD010000017.1"/>
</dbReference>
<dbReference type="InterPro" id="IPR006016">
    <property type="entry name" value="UspA"/>
</dbReference>
<dbReference type="InterPro" id="IPR006015">
    <property type="entry name" value="Universal_stress_UspA"/>
</dbReference>
<protein>
    <submittedName>
        <fullName evidence="3">Universal stress protein</fullName>
    </submittedName>
</protein>
<gene>
    <name evidence="3" type="ORF">JQN70_15730</name>
</gene>
<organism evidence="3 4">
    <name type="scientific">Phycicoccus sonneratiae</name>
    <dbReference type="NCBI Taxonomy" id="2807628"/>
    <lineage>
        <taxon>Bacteria</taxon>
        <taxon>Bacillati</taxon>
        <taxon>Actinomycetota</taxon>
        <taxon>Actinomycetes</taxon>
        <taxon>Micrococcales</taxon>
        <taxon>Intrasporangiaceae</taxon>
        <taxon>Phycicoccus</taxon>
    </lineage>
</organism>
<sequence>MTVLVGYLPNPLGEATLRAGVEEARRRSEPLLVLNMSRDDVLVDARRAGVDDLARVERDVSELGVDVEVVQVEEGSDPADVIVGEASARGASVVVIGLRHRTAVGKLIMGSVAQRILLDARCPVLAVKEEVA</sequence>
<dbReference type="InterPro" id="IPR014729">
    <property type="entry name" value="Rossmann-like_a/b/a_fold"/>
</dbReference>
<keyword evidence="4" id="KW-1185">Reference proteome</keyword>
<accession>A0ABS2CPM9</accession>
<dbReference type="SUPFAM" id="SSF52402">
    <property type="entry name" value="Adenine nucleotide alpha hydrolases-like"/>
    <property type="match status" value="1"/>
</dbReference>
<evidence type="ECO:0000259" key="2">
    <source>
        <dbReference type="Pfam" id="PF00582"/>
    </source>
</evidence>
<proteinExistence type="inferred from homology"/>
<evidence type="ECO:0000313" key="4">
    <source>
        <dbReference type="Proteomes" id="UP001430172"/>
    </source>
</evidence>
<dbReference type="PANTHER" id="PTHR46268">
    <property type="entry name" value="STRESS RESPONSE PROTEIN NHAX"/>
    <property type="match status" value="1"/>
</dbReference>
<evidence type="ECO:0000313" key="3">
    <source>
        <dbReference type="EMBL" id="MBM6401847.1"/>
    </source>
</evidence>
<dbReference type="CDD" id="cd00293">
    <property type="entry name" value="USP-like"/>
    <property type="match status" value="1"/>
</dbReference>
<dbReference type="Pfam" id="PF00582">
    <property type="entry name" value="Usp"/>
    <property type="match status" value="1"/>
</dbReference>
<dbReference type="PANTHER" id="PTHR46268:SF6">
    <property type="entry name" value="UNIVERSAL STRESS PROTEIN UP12"/>
    <property type="match status" value="1"/>
</dbReference>
<name>A0ABS2CPM9_9MICO</name>
<feature type="domain" description="UspA" evidence="2">
    <location>
        <begin position="2"/>
        <end position="128"/>
    </location>
</feature>
<reference evidence="3" key="1">
    <citation type="submission" date="2021-02" db="EMBL/GenBank/DDBJ databases">
        <title>Phycicoccus sp. MQZ13P-5T, whole genome shotgun sequence.</title>
        <authorList>
            <person name="Tuo L."/>
        </authorList>
    </citation>
    <scope>NUCLEOTIDE SEQUENCE</scope>
    <source>
        <strain evidence="3">MQZ13P-5</strain>
    </source>
</reference>
<dbReference type="PRINTS" id="PR01438">
    <property type="entry name" value="UNVRSLSTRESS"/>
</dbReference>
<comment type="similarity">
    <text evidence="1">Belongs to the universal stress protein A family.</text>
</comment>
<evidence type="ECO:0000256" key="1">
    <source>
        <dbReference type="ARBA" id="ARBA00008791"/>
    </source>
</evidence>
<dbReference type="Proteomes" id="UP001430172">
    <property type="component" value="Unassembled WGS sequence"/>
</dbReference>
<dbReference type="Gene3D" id="3.40.50.620">
    <property type="entry name" value="HUPs"/>
    <property type="match status" value="1"/>
</dbReference>
<comment type="caution">
    <text evidence="3">The sequence shown here is derived from an EMBL/GenBank/DDBJ whole genome shotgun (WGS) entry which is preliminary data.</text>
</comment>